<accession>A0A0L6V417</accession>
<name>A0A0L6V417_9BASI</name>
<gene>
    <name evidence="1" type="ORF">VP01_2829g2</name>
</gene>
<evidence type="ECO:0000313" key="1">
    <source>
        <dbReference type="EMBL" id="KNZ54865.1"/>
    </source>
</evidence>
<evidence type="ECO:0000313" key="2">
    <source>
        <dbReference type="Proteomes" id="UP000037035"/>
    </source>
</evidence>
<proteinExistence type="predicted"/>
<keyword evidence="2" id="KW-1185">Reference proteome</keyword>
<protein>
    <submittedName>
        <fullName evidence="1">Uncharacterized protein</fullName>
    </submittedName>
</protein>
<comment type="caution">
    <text evidence="1">The sequence shown here is derived from an EMBL/GenBank/DDBJ whole genome shotgun (WGS) entry which is preliminary data.</text>
</comment>
<sequence>MDYSLYTCTQKGSRIHSVKLRGIDYVIIILKPDGILRPDGNLEAASVATSMEKMHLDIPHWQNHVFTSKHSQKCPKNILADVKLNSVRLSKMFFSHQAHSGTEAFPLGLDTFCGAYFSLLQYLIGPVTTIFQSSSTTNPSTHQPLLVPGKHWRQLKY</sequence>
<dbReference type="EMBL" id="LAVV01007756">
    <property type="protein sequence ID" value="KNZ54865.1"/>
    <property type="molecule type" value="Genomic_DNA"/>
</dbReference>
<reference evidence="1 2" key="1">
    <citation type="submission" date="2015-08" db="EMBL/GenBank/DDBJ databases">
        <title>Next Generation Sequencing and Analysis of the Genome of Puccinia sorghi L Schw, the Causal Agent of Maize Common Rust.</title>
        <authorList>
            <person name="Rochi L."/>
            <person name="Burguener G."/>
            <person name="Darino M."/>
            <person name="Turjanski A."/>
            <person name="Kreff E."/>
            <person name="Dieguez M.J."/>
            <person name="Sacco F."/>
        </authorList>
    </citation>
    <scope>NUCLEOTIDE SEQUENCE [LARGE SCALE GENOMIC DNA]</scope>
    <source>
        <strain evidence="1 2">RO10H11247</strain>
    </source>
</reference>
<dbReference type="Proteomes" id="UP000037035">
    <property type="component" value="Unassembled WGS sequence"/>
</dbReference>
<dbReference type="VEuPathDB" id="FungiDB:VP01_2829g2"/>
<dbReference type="AlphaFoldDB" id="A0A0L6V417"/>
<organism evidence="1 2">
    <name type="scientific">Puccinia sorghi</name>
    <dbReference type="NCBI Taxonomy" id="27349"/>
    <lineage>
        <taxon>Eukaryota</taxon>
        <taxon>Fungi</taxon>
        <taxon>Dikarya</taxon>
        <taxon>Basidiomycota</taxon>
        <taxon>Pucciniomycotina</taxon>
        <taxon>Pucciniomycetes</taxon>
        <taxon>Pucciniales</taxon>
        <taxon>Pucciniaceae</taxon>
        <taxon>Puccinia</taxon>
    </lineage>
</organism>